<protein>
    <submittedName>
        <fullName evidence="1">Uncharacterized protein</fullName>
    </submittedName>
</protein>
<name>A0A4Y2L8Y4_ARAVE</name>
<dbReference type="Proteomes" id="UP000499080">
    <property type="component" value="Unassembled WGS sequence"/>
</dbReference>
<proteinExistence type="predicted"/>
<organism evidence="1 2">
    <name type="scientific">Araneus ventricosus</name>
    <name type="common">Orbweaver spider</name>
    <name type="synonym">Epeira ventricosa</name>
    <dbReference type="NCBI Taxonomy" id="182803"/>
    <lineage>
        <taxon>Eukaryota</taxon>
        <taxon>Metazoa</taxon>
        <taxon>Ecdysozoa</taxon>
        <taxon>Arthropoda</taxon>
        <taxon>Chelicerata</taxon>
        <taxon>Arachnida</taxon>
        <taxon>Araneae</taxon>
        <taxon>Araneomorphae</taxon>
        <taxon>Entelegynae</taxon>
        <taxon>Araneoidea</taxon>
        <taxon>Araneidae</taxon>
        <taxon>Araneus</taxon>
    </lineage>
</organism>
<dbReference type="AlphaFoldDB" id="A0A4Y2L8Y4"/>
<dbReference type="InterPro" id="IPR008042">
    <property type="entry name" value="Retrotrans_Pao"/>
</dbReference>
<sequence>MVKRMKACGFLCEYQEVFDDWKRLKIIERVPDNELKNEKCHYLPHRPVIKLQRETTKIRPVFDASACEKGKPSLTHCLFKGINLIELIIYVIDRFRPYPIGLSRDIEKAFLMLAVLEAGTSASLIRAKTRVAPLKPLTIPRLKSLACCIDARLVNSIRDALNLPNIKVTFWSNSKVALWWIKEHGDWSVFITNRVQEIRQLTQFHLCRHVHGVLNVADMLSRVCSARRLLDSRWWEGPTWLEDAPENWPKG</sequence>
<keyword evidence="2" id="KW-1185">Reference proteome</keyword>
<dbReference type="OrthoDB" id="5863270at2759"/>
<evidence type="ECO:0000313" key="2">
    <source>
        <dbReference type="Proteomes" id="UP000499080"/>
    </source>
</evidence>
<gene>
    <name evidence="1" type="ORF">AVEN_19512_1</name>
</gene>
<reference evidence="1 2" key="1">
    <citation type="journal article" date="2019" name="Sci. Rep.">
        <title>Orb-weaving spider Araneus ventricosus genome elucidates the spidroin gene catalogue.</title>
        <authorList>
            <person name="Kono N."/>
            <person name="Nakamura H."/>
            <person name="Ohtoshi R."/>
            <person name="Moran D.A.P."/>
            <person name="Shinohara A."/>
            <person name="Yoshida Y."/>
            <person name="Fujiwara M."/>
            <person name="Mori M."/>
            <person name="Tomita M."/>
            <person name="Arakawa K."/>
        </authorList>
    </citation>
    <scope>NUCLEOTIDE SEQUENCE [LARGE SCALE GENOMIC DNA]</scope>
</reference>
<accession>A0A4Y2L8Y4</accession>
<comment type="caution">
    <text evidence="1">The sequence shown here is derived from an EMBL/GenBank/DDBJ whole genome shotgun (WGS) entry which is preliminary data.</text>
</comment>
<evidence type="ECO:0000313" key="1">
    <source>
        <dbReference type="EMBL" id="GBN10056.1"/>
    </source>
</evidence>
<dbReference type="EMBL" id="BGPR01005423">
    <property type="protein sequence ID" value="GBN10056.1"/>
    <property type="molecule type" value="Genomic_DNA"/>
</dbReference>
<dbReference type="PANTHER" id="PTHR47331">
    <property type="entry name" value="PHD-TYPE DOMAIN-CONTAINING PROTEIN"/>
    <property type="match status" value="1"/>
</dbReference>
<dbReference type="Pfam" id="PF05380">
    <property type="entry name" value="Peptidase_A17"/>
    <property type="match status" value="1"/>
</dbReference>